<organism evidence="2 3">
    <name type="scientific">Epilithonimonas hominis</name>
    <dbReference type="NCBI Taxonomy" id="420404"/>
    <lineage>
        <taxon>Bacteria</taxon>
        <taxon>Pseudomonadati</taxon>
        <taxon>Bacteroidota</taxon>
        <taxon>Flavobacteriia</taxon>
        <taxon>Flavobacteriales</taxon>
        <taxon>Weeksellaceae</taxon>
        <taxon>Chryseobacterium group</taxon>
        <taxon>Epilithonimonas</taxon>
    </lineage>
</organism>
<sequence>MKKLILAFAVLFCFQFSFAQKSEANPIYIVDNVIVSNVLLHSFNPEEIENIQVYKSPSTQIEQYDDLVKNGLINIVMKKPQTIEKVTIAEAKTKLNLTQDSRFFLNDIEVHNQSILIAEDLLKKARILQPDKKFNNYKVPAISIETN</sequence>
<accession>A0A1H6ICL0</accession>
<keyword evidence="3" id="KW-1185">Reference proteome</keyword>
<name>A0A1H6ICL0_9FLAO</name>
<feature type="signal peptide" evidence="1">
    <location>
        <begin position="1"/>
        <end position="19"/>
    </location>
</feature>
<reference evidence="3" key="1">
    <citation type="submission" date="2016-10" db="EMBL/GenBank/DDBJ databases">
        <authorList>
            <person name="Varghese N."/>
            <person name="Submissions S."/>
        </authorList>
    </citation>
    <scope>NUCLEOTIDE SEQUENCE [LARGE SCALE GENOMIC DNA]</scope>
    <source>
        <strain evidence="3">DSM 19326</strain>
    </source>
</reference>
<evidence type="ECO:0000256" key="1">
    <source>
        <dbReference type="SAM" id="SignalP"/>
    </source>
</evidence>
<feature type="chain" id="PRO_5011748649" evidence="1">
    <location>
        <begin position="20"/>
        <end position="147"/>
    </location>
</feature>
<gene>
    <name evidence="2" type="ORF">SAMN05421793_10470</name>
</gene>
<proteinExistence type="predicted"/>
<dbReference type="SUPFAM" id="SSF56935">
    <property type="entry name" value="Porins"/>
    <property type="match status" value="1"/>
</dbReference>
<dbReference type="Gene3D" id="2.170.130.10">
    <property type="entry name" value="TonB-dependent receptor, plug domain"/>
    <property type="match status" value="1"/>
</dbReference>
<evidence type="ECO:0000313" key="2">
    <source>
        <dbReference type="EMBL" id="SEH44167.1"/>
    </source>
</evidence>
<dbReference type="STRING" id="420404.SAMN05421793_10470"/>
<evidence type="ECO:0000313" key="3">
    <source>
        <dbReference type="Proteomes" id="UP000198555"/>
    </source>
</evidence>
<dbReference type="InterPro" id="IPR037066">
    <property type="entry name" value="Plug_dom_sf"/>
</dbReference>
<keyword evidence="1" id="KW-0732">Signal</keyword>
<protein>
    <submittedName>
        <fullName evidence="2">Uncharacterized protein</fullName>
    </submittedName>
</protein>
<dbReference type="EMBL" id="FNWX01000004">
    <property type="protein sequence ID" value="SEH44167.1"/>
    <property type="molecule type" value="Genomic_DNA"/>
</dbReference>
<dbReference type="Proteomes" id="UP000198555">
    <property type="component" value="Unassembled WGS sequence"/>
</dbReference>
<dbReference type="RefSeq" id="WP_089768262.1">
    <property type="nucleotide sequence ID" value="NZ_DAMACK010000034.1"/>
</dbReference>
<dbReference type="AlphaFoldDB" id="A0A1H6ICL0"/>